<name>A0A1Y2KW28_9PROT</name>
<sequence length="412" mass="46844">MADFHQGGPITTLHSIIDRDPEELAYEMTAFARSRRQTLILPCLYSELETPAMTTILEGLKKATYIDQIVVGLDRANETQYAYAREFFKDLPQRTRILWNDGPRLRAVHDRLADYDLARYEPGKGRNVWYCMGYTLATGRSSVIGIHDCDIATYTPDLPARLMYPIANPAFNFAFAKGYYARVAGGTLKGRVCRLFVTPLIRALKQVVGKTDFLNYLDCFRYALSGEIAIRTDVAYGLRVASDWGLEISMLSEMYRNHTVHRLAQVDIADIYDHKHREFDPAQKDDGLSRMASDIAKSLFRKLATQGTVFSHETFRTLKATYYRTALDLIEQYRADALFNGLKINRDEEEKCVEVLAEVIISAGQHYLDNPLESPFIPSWQRVESAMDDIFEQLSAAVEDDLNDGEIGKVAR</sequence>
<keyword evidence="1" id="KW-0808">Transferase</keyword>
<dbReference type="STRING" id="1293891.TMES_20215"/>
<evidence type="ECO:0000313" key="2">
    <source>
        <dbReference type="Proteomes" id="UP000193391"/>
    </source>
</evidence>
<dbReference type="EMBL" id="JFKA01000015">
    <property type="protein sequence ID" value="OSQ35749.1"/>
    <property type="molecule type" value="Genomic_DNA"/>
</dbReference>
<protein>
    <submittedName>
        <fullName evidence="1">Glycosyl transferase</fullName>
    </submittedName>
</protein>
<proteinExistence type="predicted"/>
<dbReference type="InterPro" id="IPR029044">
    <property type="entry name" value="Nucleotide-diphossugar_trans"/>
</dbReference>
<evidence type="ECO:0000313" key="1">
    <source>
        <dbReference type="EMBL" id="OSQ35749.1"/>
    </source>
</evidence>
<comment type="caution">
    <text evidence="1">The sequence shown here is derived from an EMBL/GenBank/DDBJ whole genome shotgun (WGS) entry which is preliminary data.</text>
</comment>
<dbReference type="Proteomes" id="UP000193391">
    <property type="component" value="Unassembled WGS sequence"/>
</dbReference>
<dbReference type="OrthoDB" id="9477at2"/>
<dbReference type="SUPFAM" id="SSF53448">
    <property type="entry name" value="Nucleotide-diphospho-sugar transferases"/>
    <property type="match status" value="1"/>
</dbReference>
<dbReference type="AlphaFoldDB" id="A0A1Y2KW28"/>
<dbReference type="GO" id="GO:0016740">
    <property type="term" value="F:transferase activity"/>
    <property type="evidence" value="ECO:0007669"/>
    <property type="project" value="UniProtKB-KW"/>
</dbReference>
<dbReference type="Gene3D" id="3.90.550.10">
    <property type="entry name" value="Spore Coat Polysaccharide Biosynthesis Protein SpsA, Chain A"/>
    <property type="match status" value="1"/>
</dbReference>
<gene>
    <name evidence="1" type="ORF">TMES_20215</name>
</gene>
<accession>A0A1Y2KW28</accession>
<organism evidence="1 2">
    <name type="scientific">Thalassospira mesophila</name>
    <dbReference type="NCBI Taxonomy" id="1293891"/>
    <lineage>
        <taxon>Bacteria</taxon>
        <taxon>Pseudomonadati</taxon>
        <taxon>Pseudomonadota</taxon>
        <taxon>Alphaproteobacteria</taxon>
        <taxon>Rhodospirillales</taxon>
        <taxon>Thalassospiraceae</taxon>
        <taxon>Thalassospira</taxon>
    </lineage>
</organism>
<reference evidence="1 2" key="1">
    <citation type="submission" date="2014-03" db="EMBL/GenBank/DDBJ databases">
        <title>The draft genome sequence of Thalassospira mesophila JCM 18969.</title>
        <authorList>
            <person name="Lai Q."/>
            <person name="Shao Z."/>
        </authorList>
    </citation>
    <scope>NUCLEOTIDE SEQUENCE [LARGE SCALE GENOMIC DNA]</scope>
    <source>
        <strain evidence="1 2">JCM 18969</strain>
    </source>
</reference>
<keyword evidence="2" id="KW-1185">Reference proteome</keyword>
<dbReference type="RefSeq" id="WP_085586049.1">
    <property type="nucleotide sequence ID" value="NZ_JFKA01000015.1"/>
</dbReference>